<name>A0ABW2CBW4_9ACTN</name>
<dbReference type="Gene3D" id="1.10.443.10">
    <property type="entry name" value="Intergrase catalytic core"/>
    <property type="match status" value="1"/>
</dbReference>
<organism evidence="2 3">
    <name type="scientific">Actinomadura yumaensis</name>
    <dbReference type="NCBI Taxonomy" id="111807"/>
    <lineage>
        <taxon>Bacteria</taxon>
        <taxon>Bacillati</taxon>
        <taxon>Actinomycetota</taxon>
        <taxon>Actinomycetes</taxon>
        <taxon>Streptosporangiales</taxon>
        <taxon>Thermomonosporaceae</taxon>
        <taxon>Actinomadura</taxon>
    </lineage>
</organism>
<dbReference type="EMBL" id="JBHSXS010000002">
    <property type="protein sequence ID" value="MFC6879272.1"/>
    <property type="molecule type" value="Genomic_DNA"/>
</dbReference>
<reference evidence="3" key="1">
    <citation type="journal article" date="2019" name="Int. J. Syst. Evol. Microbiol.">
        <title>The Global Catalogue of Microorganisms (GCM) 10K type strain sequencing project: providing services to taxonomists for standard genome sequencing and annotation.</title>
        <authorList>
            <consortium name="The Broad Institute Genomics Platform"/>
            <consortium name="The Broad Institute Genome Sequencing Center for Infectious Disease"/>
            <person name="Wu L."/>
            <person name="Ma J."/>
        </authorList>
    </citation>
    <scope>NUCLEOTIDE SEQUENCE [LARGE SCALE GENOMIC DNA]</scope>
    <source>
        <strain evidence="3">JCM 3369</strain>
    </source>
</reference>
<protein>
    <submittedName>
        <fullName evidence="2">Uncharacterized protein</fullName>
    </submittedName>
</protein>
<sequence length="67" mass="7268">MLMAACDGPADPRSHSRSRAVMARARLILVLGWATMVRRGEVAALDLPDVGEVPQGLEVIVRRSKVD</sequence>
<dbReference type="InterPro" id="IPR011010">
    <property type="entry name" value="DNA_brk_join_enz"/>
</dbReference>
<evidence type="ECO:0000313" key="2">
    <source>
        <dbReference type="EMBL" id="MFC6879272.1"/>
    </source>
</evidence>
<dbReference type="SUPFAM" id="SSF56349">
    <property type="entry name" value="DNA breaking-rejoining enzymes"/>
    <property type="match status" value="1"/>
</dbReference>
<proteinExistence type="predicted"/>
<dbReference type="RefSeq" id="WP_378041704.1">
    <property type="nucleotide sequence ID" value="NZ_JBHSXE010000001.1"/>
</dbReference>
<keyword evidence="3" id="KW-1185">Reference proteome</keyword>
<dbReference type="InterPro" id="IPR013762">
    <property type="entry name" value="Integrase-like_cat_sf"/>
</dbReference>
<evidence type="ECO:0000313" key="3">
    <source>
        <dbReference type="Proteomes" id="UP001596380"/>
    </source>
</evidence>
<dbReference type="Proteomes" id="UP001596380">
    <property type="component" value="Unassembled WGS sequence"/>
</dbReference>
<keyword evidence="1" id="KW-0233">DNA recombination</keyword>
<comment type="caution">
    <text evidence="2">The sequence shown here is derived from an EMBL/GenBank/DDBJ whole genome shotgun (WGS) entry which is preliminary data.</text>
</comment>
<evidence type="ECO:0000256" key="1">
    <source>
        <dbReference type="ARBA" id="ARBA00023172"/>
    </source>
</evidence>
<gene>
    <name evidence="2" type="ORF">ACFQKB_05785</name>
</gene>
<accession>A0ABW2CBW4</accession>